<dbReference type="Proteomes" id="UP000255108">
    <property type="component" value="Unassembled WGS sequence"/>
</dbReference>
<dbReference type="EMBL" id="UGHR01000001">
    <property type="protein sequence ID" value="STQ90021.1"/>
    <property type="molecule type" value="Genomic_DNA"/>
</dbReference>
<evidence type="ECO:0000313" key="5">
    <source>
        <dbReference type="Proteomes" id="UP000295794"/>
    </source>
</evidence>
<keyword evidence="5" id="KW-1185">Reference proteome</keyword>
<proteinExistence type="predicted"/>
<protein>
    <submittedName>
        <fullName evidence="2">Uncharacterized protein</fullName>
    </submittedName>
</protein>
<reference evidence="2 4" key="1">
    <citation type="submission" date="2018-06" db="EMBL/GenBank/DDBJ databases">
        <authorList>
            <consortium name="Pathogen Informatics"/>
            <person name="Doyle S."/>
        </authorList>
    </citation>
    <scope>NUCLEOTIDE SEQUENCE [LARGE SCALE GENOMIC DNA]</scope>
    <source>
        <strain evidence="2 4">NCTC11159</strain>
    </source>
</reference>
<evidence type="ECO:0000313" key="2">
    <source>
        <dbReference type="EMBL" id="STQ90021.1"/>
    </source>
</evidence>
<dbReference type="Proteomes" id="UP000295794">
    <property type="component" value="Unassembled WGS sequence"/>
</dbReference>
<evidence type="ECO:0000313" key="3">
    <source>
        <dbReference type="EMBL" id="TCU84555.1"/>
    </source>
</evidence>
<reference evidence="3 5" key="2">
    <citation type="submission" date="2019-03" db="EMBL/GenBank/DDBJ databases">
        <title>Genomic Encyclopedia of Type Strains, Phase IV (KMG-IV): sequencing the most valuable type-strain genomes for metagenomic binning, comparative biology and taxonomic classification.</title>
        <authorList>
            <person name="Goeker M."/>
        </authorList>
    </citation>
    <scope>NUCLEOTIDE SEQUENCE [LARGE SCALE GENOMIC DNA]</scope>
    <source>
        <strain evidence="3 5">DSM 3764</strain>
    </source>
</reference>
<evidence type="ECO:0000256" key="1">
    <source>
        <dbReference type="SAM" id="SignalP"/>
    </source>
</evidence>
<dbReference type="RefSeq" id="WP_267896108.1">
    <property type="nucleotide sequence ID" value="NZ_CAWOLO010000009.1"/>
</dbReference>
<accession>A0A377Q844</accession>
<feature type="chain" id="PRO_5016912300" evidence="1">
    <location>
        <begin position="22"/>
        <end position="43"/>
    </location>
</feature>
<dbReference type="EMBL" id="SMBT01000009">
    <property type="protein sequence ID" value="TCU84555.1"/>
    <property type="molecule type" value="Genomic_DNA"/>
</dbReference>
<name>A0A377Q844_9NEIS</name>
<sequence>MKKLFVIAAITVASFSYFAQGATSAVAAAKLKHEQAIAQATGE</sequence>
<evidence type="ECO:0000313" key="4">
    <source>
        <dbReference type="Proteomes" id="UP000255108"/>
    </source>
</evidence>
<organism evidence="2 4">
    <name type="scientific">Iodobacter fluviatilis</name>
    <dbReference type="NCBI Taxonomy" id="537"/>
    <lineage>
        <taxon>Bacteria</taxon>
        <taxon>Pseudomonadati</taxon>
        <taxon>Pseudomonadota</taxon>
        <taxon>Betaproteobacteria</taxon>
        <taxon>Neisseriales</taxon>
        <taxon>Chitinibacteraceae</taxon>
        <taxon>Iodobacter</taxon>
    </lineage>
</organism>
<feature type="signal peptide" evidence="1">
    <location>
        <begin position="1"/>
        <end position="21"/>
    </location>
</feature>
<dbReference type="AlphaFoldDB" id="A0A377Q844"/>
<gene>
    <name evidence="3" type="ORF">EV682_10980</name>
    <name evidence="2" type="ORF">NCTC11159_01079</name>
</gene>
<keyword evidence="1" id="KW-0732">Signal</keyword>